<sequence>MDFAQAQNIPFFIGLNDQASIGIWVWDQPAGKTLTLSDTKYINWASGEPDTSDPTQRCVVDQQDIGWMVCSCELSAFSVCGKPAII</sequence>
<dbReference type="Proteomes" id="UP000887540">
    <property type="component" value="Unplaced"/>
</dbReference>
<feature type="domain" description="C-type lectin" evidence="1">
    <location>
        <begin position="11"/>
        <end position="81"/>
    </location>
</feature>
<name>A0A914DJV0_9BILA</name>
<dbReference type="AlphaFoldDB" id="A0A914DJV0"/>
<protein>
    <submittedName>
        <fullName evidence="3">C-type lectin domain-containing protein</fullName>
    </submittedName>
</protein>
<keyword evidence="2" id="KW-1185">Reference proteome</keyword>
<dbReference type="InterPro" id="IPR001304">
    <property type="entry name" value="C-type_lectin-like"/>
</dbReference>
<dbReference type="InterPro" id="IPR016186">
    <property type="entry name" value="C-type_lectin-like/link_sf"/>
</dbReference>
<dbReference type="Pfam" id="PF00059">
    <property type="entry name" value="Lectin_C"/>
    <property type="match status" value="1"/>
</dbReference>
<dbReference type="SUPFAM" id="SSF56436">
    <property type="entry name" value="C-type lectin-like"/>
    <property type="match status" value="1"/>
</dbReference>
<evidence type="ECO:0000259" key="1">
    <source>
        <dbReference type="PROSITE" id="PS50041"/>
    </source>
</evidence>
<dbReference type="CDD" id="cd00037">
    <property type="entry name" value="CLECT"/>
    <property type="match status" value="1"/>
</dbReference>
<dbReference type="WBParaSite" id="ACRNAN_scaffold2833.g16321.t1">
    <property type="protein sequence ID" value="ACRNAN_scaffold2833.g16321.t1"/>
    <property type="gene ID" value="ACRNAN_scaffold2833.g16321"/>
</dbReference>
<evidence type="ECO:0000313" key="2">
    <source>
        <dbReference type="Proteomes" id="UP000887540"/>
    </source>
</evidence>
<dbReference type="InterPro" id="IPR016187">
    <property type="entry name" value="CTDL_fold"/>
</dbReference>
<dbReference type="Gene3D" id="3.10.100.10">
    <property type="entry name" value="Mannose-Binding Protein A, subunit A"/>
    <property type="match status" value="1"/>
</dbReference>
<proteinExistence type="predicted"/>
<organism evidence="2 3">
    <name type="scientific">Acrobeloides nanus</name>
    <dbReference type="NCBI Taxonomy" id="290746"/>
    <lineage>
        <taxon>Eukaryota</taxon>
        <taxon>Metazoa</taxon>
        <taxon>Ecdysozoa</taxon>
        <taxon>Nematoda</taxon>
        <taxon>Chromadorea</taxon>
        <taxon>Rhabditida</taxon>
        <taxon>Tylenchina</taxon>
        <taxon>Cephalobomorpha</taxon>
        <taxon>Cephaloboidea</taxon>
        <taxon>Cephalobidae</taxon>
        <taxon>Acrobeloides</taxon>
    </lineage>
</organism>
<evidence type="ECO:0000313" key="3">
    <source>
        <dbReference type="WBParaSite" id="ACRNAN_scaffold2833.g16321.t1"/>
    </source>
</evidence>
<dbReference type="PROSITE" id="PS50041">
    <property type="entry name" value="C_TYPE_LECTIN_2"/>
    <property type="match status" value="1"/>
</dbReference>
<reference evidence="3" key="1">
    <citation type="submission" date="2022-11" db="UniProtKB">
        <authorList>
            <consortium name="WormBaseParasite"/>
        </authorList>
    </citation>
    <scope>IDENTIFICATION</scope>
</reference>
<accession>A0A914DJV0</accession>